<dbReference type="SUPFAM" id="SSF52833">
    <property type="entry name" value="Thioredoxin-like"/>
    <property type="match status" value="1"/>
</dbReference>
<dbReference type="PANTHER" id="PTHR13887:SF54">
    <property type="entry name" value="DSBA FAMILY PROTEIN"/>
    <property type="match status" value="1"/>
</dbReference>
<keyword evidence="2" id="KW-1185">Reference proteome</keyword>
<keyword evidence="1" id="KW-0413">Isomerase</keyword>
<gene>
    <name evidence="1" type="ORF">J2T19_000941</name>
</gene>
<sequence length="304" mass="34261">MANGPMMCDLATGVCGPGDEDMIQEVDLNPSEKKITLYYATDPICSHCWALEPVLNRFIEQYGRYVDVRIMMGGLLASWQGFSDGANGIQKPSDVAGHWREVGEHSRMPIDGSVWHTDPILSSYPPSRVFKIIQHTHKGMEEEFLRRAREAVFVFNRNIGDDQVLVDIVNQLGLDGKQIVEEASQQSAQDLLEEDFEMVARLGVRGFPSVVMVNEENKGIKVVGARSLDTYVQALQQITEREVTPRAIPSLSNKLKETHMLFSKEIEVMYDLEQHAVEAFITSELAPNTYETQQILGELYVVQR</sequence>
<comment type="caution">
    <text evidence="1">The sequence shown here is derived from an EMBL/GenBank/DDBJ whole genome shotgun (WGS) entry which is preliminary data.</text>
</comment>
<protein>
    <submittedName>
        <fullName evidence="1">DsbA family dithiol-disulfide isomerase</fullName>
    </submittedName>
</protein>
<dbReference type="PANTHER" id="PTHR13887">
    <property type="entry name" value="GLUTATHIONE S-TRANSFERASE KAPPA"/>
    <property type="match status" value="1"/>
</dbReference>
<accession>A0ABT9W8G3</accession>
<dbReference type="CDD" id="cd03025">
    <property type="entry name" value="DsbA_FrnE_like"/>
    <property type="match status" value="1"/>
</dbReference>
<evidence type="ECO:0000313" key="1">
    <source>
        <dbReference type="EMBL" id="MDQ0169501.1"/>
    </source>
</evidence>
<dbReference type="RefSeq" id="WP_307213642.1">
    <property type="nucleotide sequence ID" value="NZ_JAUSTI010000002.1"/>
</dbReference>
<dbReference type="Pfam" id="PF13743">
    <property type="entry name" value="Thioredoxin_5"/>
    <property type="match status" value="1"/>
</dbReference>
<name>A0ABT9W8G3_9BACL</name>
<dbReference type="InterPro" id="IPR036249">
    <property type="entry name" value="Thioredoxin-like_sf"/>
</dbReference>
<dbReference type="Gene3D" id="1.10.472.60">
    <property type="entry name" value="putative protein disulfide isomerase domain"/>
    <property type="match status" value="1"/>
</dbReference>
<dbReference type="Proteomes" id="UP001233836">
    <property type="component" value="Unassembled WGS sequence"/>
</dbReference>
<reference evidence="1 2" key="1">
    <citation type="submission" date="2023-07" db="EMBL/GenBank/DDBJ databases">
        <title>Sorghum-associated microbial communities from plants grown in Nebraska, USA.</title>
        <authorList>
            <person name="Schachtman D."/>
        </authorList>
    </citation>
    <scope>NUCLEOTIDE SEQUENCE [LARGE SCALE GENOMIC DNA]</scope>
    <source>
        <strain evidence="1 2">DS1314</strain>
    </source>
</reference>
<organism evidence="1 2">
    <name type="scientific">Paenibacillus tundrae</name>
    <dbReference type="NCBI Taxonomy" id="528187"/>
    <lineage>
        <taxon>Bacteria</taxon>
        <taxon>Bacillati</taxon>
        <taxon>Bacillota</taxon>
        <taxon>Bacilli</taxon>
        <taxon>Bacillales</taxon>
        <taxon>Paenibacillaceae</taxon>
        <taxon>Paenibacillus</taxon>
    </lineage>
</organism>
<proteinExistence type="predicted"/>
<dbReference type="GO" id="GO:0016853">
    <property type="term" value="F:isomerase activity"/>
    <property type="evidence" value="ECO:0007669"/>
    <property type="project" value="UniProtKB-KW"/>
</dbReference>
<dbReference type="EMBL" id="JAUSTI010000002">
    <property type="protein sequence ID" value="MDQ0169501.1"/>
    <property type="molecule type" value="Genomic_DNA"/>
</dbReference>
<dbReference type="Gene3D" id="3.40.30.10">
    <property type="entry name" value="Glutaredoxin"/>
    <property type="match status" value="1"/>
</dbReference>
<evidence type="ECO:0000313" key="2">
    <source>
        <dbReference type="Proteomes" id="UP001233836"/>
    </source>
</evidence>